<evidence type="ECO:0000256" key="8">
    <source>
        <dbReference type="ARBA" id="ARBA00023136"/>
    </source>
</evidence>
<evidence type="ECO:0000256" key="6">
    <source>
        <dbReference type="ARBA" id="ARBA00022692"/>
    </source>
</evidence>
<evidence type="ECO:0000256" key="4">
    <source>
        <dbReference type="ARBA" id="ARBA00022475"/>
    </source>
</evidence>
<sequence length="446" mass="49436">MKISSQDKELTNFQSEVEELRNSSDLKIIRLTSWIAAGVLVTSLAFAAVARVDRVITSERGKIVPSQGAILFQALDNSLIKTLDVKEGDRVAKGQLLATLDPTFAEADVDQLARQLASVDAQISRANAEQTRNDYNPSNEERDKNEYVRLQKNLYDQRKLQFNAQMASFDQKIAQTQATIQKLQGDEVRYKEREKISQQIEGMRQTLVERQAGSLLNLLLASDTRLEMLRTMENGQNSLIEARHQIASIKADRDAFVQQWMSTSSQDLVSAQGNRDGLIAQLAKASRHKDLVRLTAPEDAFVLSRAKVSVGAVLQSGTTLLSIVPENTPIEVELNISARDIGFVRAGDAVSVKVDAFPFIEHGQAFGKLSWISEGAFTVDDEGRAVNPFYRARATISESRFVRVPKSFRLVPGMTLTADIHIGDRSILGYIIAGATRSVNESMREP</sequence>
<feature type="transmembrane region" description="Helical" evidence="9">
    <location>
        <begin position="31"/>
        <end position="50"/>
    </location>
</feature>
<dbReference type="PANTHER" id="PTHR30386">
    <property type="entry name" value="MEMBRANE FUSION SUBUNIT OF EMRAB-TOLC MULTIDRUG EFFLUX PUMP"/>
    <property type="match status" value="1"/>
</dbReference>
<feature type="domain" description="AprE-like beta-barrel" evidence="10">
    <location>
        <begin position="332"/>
        <end position="422"/>
    </location>
</feature>
<comment type="similarity">
    <text evidence="2 9">Belongs to the membrane fusion protein (MFP) (TC 8.A.1) family.</text>
</comment>
<accession>A0ABW2BMN6</accession>
<evidence type="ECO:0000256" key="1">
    <source>
        <dbReference type="ARBA" id="ARBA00004377"/>
    </source>
</evidence>
<evidence type="ECO:0000256" key="9">
    <source>
        <dbReference type="RuleBase" id="RU365093"/>
    </source>
</evidence>
<dbReference type="SUPFAM" id="SSF111369">
    <property type="entry name" value="HlyD-like secretion proteins"/>
    <property type="match status" value="1"/>
</dbReference>
<reference evidence="12" key="1">
    <citation type="journal article" date="2019" name="Int. J. Syst. Evol. Microbiol.">
        <title>The Global Catalogue of Microorganisms (GCM) 10K type strain sequencing project: providing services to taxonomists for standard genome sequencing and annotation.</title>
        <authorList>
            <consortium name="The Broad Institute Genomics Platform"/>
            <consortium name="The Broad Institute Genome Sequencing Center for Infectious Disease"/>
            <person name="Wu L."/>
            <person name="Ma J."/>
        </authorList>
    </citation>
    <scope>NUCLEOTIDE SEQUENCE [LARGE SCALE GENOMIC DNA]</scope>
    <source>
        <strain evidence="12">CCUG 48316</strain>
    </source>
</reference>
<keyword evidence="3 9" id="KW-0813">Transport</keyword>
<keyword evidence="5 9" id="KW-0997">Cell inner membrane</keyword>
<keyword evidence="6 9" id="KW-0812">Transmembrane</keyword>
<dbReference type="InterPro" id="IPR050739">
    <property type="entry name" value="MFP"/>
</dbReference>
<dbReference type="PANTHER" id="PTHR30386:SF26">
    <property type="entry name" value="TRANSPORT PROTEIN COMB"/>
    <property type="match status" value="1"/>
</dbReference>
<proteinExistence type="inferred from homology"/>
<protein>
    <recommendedName>
        <fullName evidence="9">Membrane fusion protein (MFP) family protein</fullName>
    </recommendedName>
</protein>
<gene>
    <name evidence="11" type="ORF">ACFQE0_18805</name>
</gene>
<dbReference type="RefSeq" id="WP_378972408.1">
    <property type="nucleotide sequence ID" value="NZ_JBHSWN010000001.1"/>
</dbReference>
<evidence type="ECO:0000256" key="2">
    <source>
        <dbReference type="ARBA" id="ARBA00009477"/>
    </source>
</evidence>
<dbReference type="Pfam" id="PF26002">
    <property type="entry name" value="Beta-barrel_AprE"/>
    <property type="match status" value="1"/>
</dbReference>
<evidence type="ECO:0000313" key="12">
    <source>
        <dbReference type="Proteomes" id="UP001596292"/>
    </source>
</evidence>
<dbReference type="Gene3D" id="2.40.50.100">
    <property type="match status" value="1"/>
</dbReference>
<organism evidence="11 12">
    <name type="scientific">Methylobacterium komagatae</name>
    <dbReference type="NCBI Taxonomy" id="374425"/>
    <lineage>
        <taxon>Bacteria</taxon>
        <taxon>Pseudomonadati</taxon>
        <taxon>Pseudomonadota</taxon>
        <taxon>Alphaproteobacteria</taxon>
        <taxon>Hyphomicrobiales</taxon>
        <taxon>Methylobacteriaceae</taxon>
        <taxon>Methylobacterium</taxon>
    </lineage>
</organism>
<dbReference type="Gene3D" id="2.40.30.170">
    <property type="match status" value="1"/>
</dbReference>
<evidence type="ECO:0000256" key="7">
    <source>
        <dbReference type="ARBA" id="ARBA00022989"/>
    </source>
</evidence>
<keyword evidence="7 9" id="KW-1133">Transmembrane helix</keyword>
<dbReference type="EMBL" id="JBHSWN010000001">
    <property type="protein sequence ID" value="MFC6791480.1"/>
    <property type="molecule type" value="Genomic_DNA"/>
</dbReference>
<name>A0ABW2BMN6_9HYPH</name>
<comment type="caution">
    <text evidence="11">The sequence shown here is derived from an EMBL/GenBank/DDBJ whole genome shotgun (WGS) entry which is preliminary data.</text>
</comment>
<dbReference type="InterPro" id="IPR010129">
    <property type="entry name" value="T1SS_HlyD"/>
</dbReference>
<evidence type="ECO:0000256" key="3">
    <source>
        <dbReference type="ARBA" id="ARBA00022448"/>
    </source>
</evidence>
<dbReference type="InterPro" id="IPR058982">
    <property type="entry name" value="Beta-barrel_AprE"/>
</dbReference>
<keyword evidence="4 9" id="KW-1003">Cell membrane</keyword>
<dbReference type="PRINTS" id="PR01490">
    <property type="entry name" value="RTXTOXIND"/>
</dbReference>
<comment type="subcellular location">
    <subcellularLocation>
        <location evidence="1 9">Cell inner membrane</location>
        <topology evidence="1 9">Single-pass membrane protein</topology>
    </subcellularLocation>
</comment>
<evidence type="ECO:0000313" key="11">
    <source>
        <dbReference type="EMBL" id="MFC6791480.1"/>
    </source>
</evidence>
<evidence type="ECO:0000256" key="5">
    <source>
        <dbReference type="ARBA" id="ARBA00022519"/>
    </source>
</evidence>
<dbReference type="NCBIfam" id="TIGR01843">
    <property type="entry name" value="type_I_hlyD"/>
    <property type="match status" value="1"/>
</dbReference>
<dbReference type="Proteomes" id="UP001596292">
    <property type="component" value="Unassembled WGS sequence"/>
</dbReference>
<keyword evidence="12" id="KW-1185">Reference proteome</keyword>
<evidence type="ECO:0000259" key="10">
    <source>
        <dbReference type="Pfam" id="PF26002"/>
    </source>
</evidence>
<keyword evidence="8 9" id="KW-0472">Membrane</keyword>